<comment type="similarity">
    <text evidence="2 6">Belongs to the casein kinase 2 subunit beta family.</text>
</comment>
<evidence type="ECO:0000313" key="9">
    <source>
        <dbReference type="Proteomes" id="UP000717328"/>
    </source>
</evidence>
<accession>A0A9P7FU56</accession>
<dbReference type="PANTHER" id="PTHR11740">
    <property type="entry name" value="CASEIN KINASE II SUBUNIT BETA"/>
    <property type="match status" value="1"/>
</dbReference>
<dbReference type="Pfam" id="PF01214">
    <property type="entry name" value="CK_II_beta"/>
    <property type="match status" value="1"/>
</dbReference>
<dbReference type="FunFam" id="1.10.10.1760:FF:000001">
    <property type="entry name" value="60S ribosomal protein L36"/>
    <property type="match status" value="1"/>
</dbReference>
<feature type="compositionally biased region" description="Acidic residues" evidence="7">
    <location>
        <begin position="307"/>
        <end position="348"/>
    </location>
</feature>
<dbReference type="FunFam" id="2.20.25.20:FF:000001">
    <property type="entry name" value="Casein kinase II subunit beta"/>
    <property type="match status" value="1"/>
</dbReference>
<dbReference type="GO" id="GO:0006359">
    <property type="term" value="P:regulation of transcription by RNA polymerase III"/>
    <property type="evidence" value="ECO:0007669"/>
    <property type="project" value="TreeGrafter"/>
</dbReference>
<evidence type="ECO:0000256" key="5">
    <source>
        <dbReference type="ARBA" id="ARBA00045899"/>
    </source>
</evidence>
<evidence type="ECO:0000256" key="7">
    <source>
        <dbReference type="SAM" id="MobiDB-lite"/>
    </source>
</evidence>
<keyword evidence="4" id="KW-0687">Ribonucleoprotein</keyword>
<feature type="compositionally biased region" description="Low complexity" evidence="7">
    <location>
        <begin position="227"/>
        <end position="245"/>
    </location>
</feature>
<dbReference type="GO" id="GO:0034456">
    <property type="term" value="C:UTP-C complex"/>
    <property type="evidence" value="ECO:0007669"/>
    <property type="project" value="TreeGrafter"/>
</dbReference>
<dbReference type="Pfam" id="PF01158">
    <property type="entry name" value="Ribosomal_L36e"/>
    <property type="match status" value="1"/>
</dbReference>
<keyword evidence="3" id="KW-0689">Ribosomal protein</keyword>
<protein>
    <recommendedName>
        <fullName evidence="6">Casein kinase II subunit beta</fullName>
        <shortName evidence="6">CK II beta</shortName>
    </recommendedName>
</protein>
<feature type="compositionally biased region" description="Low complexity" evidence="7">
    <location>
        <begin position="1"/>
        <end position="12"/>
    </location>
</feature>
<dbReference type="InterPro" id="IPR016149">
    <property type="entry name" value="Casein_kin_II_reg-sub_N"/>
</dbReference>
<dbReference type="Gene3D" id="1.10.10.1760">
    <property type="entry name" value="60S ribosomal protein L36"/>
    <property type="match status" value="1"/>
</dbReference>
<evidence type="ECO:0000256" key="1">
    <source>
        <dbReference type="ARBA" id="ARBA00006509"/>
    </source>
</evidence>
<dbReference type="EMBL" id="JABCKI010005775">
    <property type="protein sequence ID" value="KAG5638198.1"/>
    <property type="molecule type" value="Genomic_DNA"/>
</dbReference>
<dbReference type="GO" id="GO:0005840">
    <property type="term" value="C:ribosome"/>
    <property type="evidence" value="ECO:0007669"/>
    <property type="project" value="UniProtKB-KW"/>
</dbReference>
<dbReference type="SUPFAM" id="SSF57798">
    <property type="entry name" value="Casein kinase II beta subunit"/>
    <property type="match status" value="1"/>
</dbReference>
<dbReference type="InterPro" id="IPR038097">
    <property type="entry name" value="Ribosomal_eL36_sf"/>
</dbReference>
<dbReference type="OrthoDB" id="2275560at2759"/>
<feature type="compositionally biased region" description="Acidic residues" evidence="7">
    <location>
        <begin position="13"/>
        <end position="38"/>
    </location>
</feature>
<evidence type="ECO:0000256" key="6">
    <source>
        <dbReference type="RuleBase" id="RU361268"/>
    </source>
</evidence>
<dbReference type="SMART" id="SM01085">
    <property type="entry name" value="CK_II_beta"/>
    <property type="match status" value="1"/>
</dbReference>
<feature type="region of interest" description="Disordered" evidence="7">
    <location>
        <begin position="1"/>
        <end position="44"/>
    </location>
</feature>
<dbReference type="GO" id="GO:0005956">
    <property type="term" value="C:protein kinase CK2 complex"/>
    <property type="evidence" value="ECO:0007669"/>
    <property type="project" value="UniProtKB-UniRule"/>
</dbReference>
<sequence>MSSRQQPAIEVQQEVEEEGVSGAGEADEIMEEPEEQEDGYTSSTPTSTLTWISWFCSLPGHEYFCEVTEDFIEDDFNLTGLNTMVPFWKEAMEMVLDVEADEDTSKIPDVSIIESSAEMLYGLVHQRYILTRAGLQAMVEKYENGVFGSCPRVYCVGCNVVPCGRSDMPGLDTVKLFCPNCNDVYVPPSSKFQGVDGAFFGTTFAHLFFQSYRELAPAPFWKAPSSGGSSLSPKSASSGSGSRSSPFTNPNPHGGQKRAAGYVYVPRIYGFKVSERAKSGPRMHWLRLRPESPGELDLVDWRGRWIDDDDEYDDDDDDDGDRQMEDFDPDTLEGEEDEEEEEEEDEEDEHGRARNIMQDLPTGLNKGHPTTPIEKVLRPSQRKGVQSTKTKFVRSVIREVAGFSAYERRVMELLRNSKDKKARKLTKKRLGTLLRSKRKLEELSTIIQESRRAAH</sequence>
<comment type="similarity">
    <text evidence="1">Belongs to the eukaryotic ribosomal protein eL36 family.</text>
</comment>
<feature type="region of interest" description="Disordered" evidence="7">
    <location>
        <begin position="227"/>
        <end position="258"/>
    </location>
</feature>
<dbReference type="Proteomes" id="UP000717328">
    <property type="component" value="Unassembled WGS sequence"/>
</dbReference>
<evidence type="ECO:0000256" key="3">
    <source>
        <dbReference type="ARBA" id="ARBA00022980"/>
    </source>
</evidence>
<feature type="region of interest" description="Disordered" evidence="7">
    <location>
        <begin position="307"/>
        <end position="389"/>
    </location>
</feature>
<dbReference type="Gene3D" id="1.10.1820.10">
    <property type="entry name" value="protein kinase ck2 holoenzyme, chain C, domain 1"/>
    <property type="match status" value="1"/>
</dbReference>
<evidence type="ECO:0000256" key="4">
    <source>
        <dbReference type="ARBA" id="ARBA00023274"/>
    </source>
</evidence>
<reference evidence="8" key="2">
    <citation type="submission" date="2021-10" db="EMBL/GenBank/DDBJ databases">
        <title>Phylogenomics reveals ancestral predisposition of the termite-cultivated fungus Termitomyces towards a domesticated lifestyle.</title>
        <authorList>
            <person name="Auxier B."/>
            <person name="Grum-Grzhimaylo A."/>
            <person name="Cardenas M.E."/>
            <person name="Lodge J.D."/>
            <person name="Laessoe T."/>
            <person name="Pedersen O."/>
            <person name="Smith M.E."/>
            <person name="Kuyper T.W."/>
            <person name="Franco-Molano E.A."/>
            <person name="Baroni T.J."/>
            <person name="Aanen D.K."/>
        </authorList>
    </citation>
    <scope>NUCLEOTIDE SEQUENCE</scope>
    <source>
        <strain evidence="8">D49</strain>
    </source>
</reference>
<dbReference type="InterPro" id="IPR000704">
    <property type="entry name" value="Casein_kinase_II_reg-sub"/>
</dbReference>
<dbReference type="GO" id="GO:0003735">
    <property type="term" value="F:structural constituent of ribosome"/>
    <property type="evidence" value="ECO:0007669"/>
    <property type="project" value="InterPro"/>
</dbReference>
<evidence type="ECO:0000313" key="8">
    <source>
        <dbReference type="EMBL" id="KAG5638198.1"/>
    </source>
</evidence>
<dbReference type="PANTHER" id="PTHR11740:SF0">
    <property type="entry name" value="CASEIN KINASE II SUBUNIT BETA"/>
    <property type="match status" value="1"/>
</dbReference>
<evidence type="ECO:0000256" key="2">
    <source>
        <dbReference type="ARBA" id="ARBA00006941"/>
    </source>
</evidence>
<comment type="subunit">
    <text evidence="6">Tetramer of two alpha and two beta subunits.</text>
</comment>
<gene>
    <name evidence="8" type="ORF">H0H81_001295</name>
</gene>
<dbReference type="PRINTS" id="PR00472">
    <property type="entry name" value="CASNKINASEII"/>
</dbReference>
<dbReference type="AlphaFoldDB" id="A0A9P7FU56"/>
<organism evidence="8 9">
    <name type="scientific">Sphagnurus paluster</name>
    <dbReference type="NCBI Taxonomy" id="117069"/>
    <lineage>
        <taxon>Eukaryota</taxon>
        <taxon>Fungi</taxon>
        <taxon>Dikarya</taxon>
        <taxon>Basidiomycota</taxon>
        <taxon>Agaricomycotina</taxon>
        <taxon>Agaricomycetes</taxon>
        <taxon>Agaricomycetidae</taxon>
        <taxon>Agaricales</taxon>
        <taxon>Tricholomatineae</taxon>
        <taxon>Lyophyllaceae</taxon>
        <taxon>Sphagnurus</taxon>
    </lineage>
</organism>
<dbReference type="Gene3D" id="2.20.25.20">
    <property type="match status" value="1"/>
</dbReference>
<dbReference type="InterPro" id="IPR000509">
    <property type="entry name" value="Ribosomal_eL36"/>
</dbReference>
<dbReference type="FunFam" id="1.10.1820.10:FF:000005">
    <property type="entry name" value="Casein kinase II subunit beta"/>
    <property type="match status" value="1"/>
</dbReference>
<dbReference type="InterPro" id="IPR035991">
    <property type="entry name" value="Casein_kinase_II_beta-like"/>
</dbReference>
<proteinExistence type="inferred from homology"/>
<keyword evidence="9" id="KW-1185">Reference proteome</keyword>
<reference evidence="8" key="1">
    <citation type="submission" date="2021-02" db="EMBL/GenBank/DDBJ databases">
        <authorList>
            <person name="Nieuwenhuis M."/>
            <person name="Van De Peppel L.J.J."/>
        </authorList>
    </citation>
    <scope>NUCLEOTIDE SEQUENCE</scope>
    <source>
        <strain evidence="8">D49</strain>
    </source>
</reference>
<comment type="function">
    <text evidence="5 6">Regulatory subunit of casein kinase II/CK2. As part of the kinase complex regulates the basal catalytic activity of the alpha subunit a constitutively active serine/threonine-protein kinase that phosphorylates a large number of substrates containing acidic residues C-terminal to the phosphorylated serine or threonine.</text>
</comment>
<dbReference type="GO" id="GO:0006412">
    <property type="term" value="P:translation"/>
    <property type="evidence" value="ECO:0007669"/>
    <property type="project" value="InterPro"/>
</dbReference>
<dbReference type="GO" id="GO:0019887">
    <property type="term" value="F:protein kinase regulator activity"/>
    <property type="evidence" value="ECO:0007669"/>
    <property type="project" value="InterPro"/>
</dbReference>
<comment type="caution">
    <text evidence="8">The sequence shown here is derived from an EMBL/GenBank/DDBJ whole genome shotgun (WGS) entry which is preliminary data.</text>
</comment>
<name>A0A9P7FU56_9AGAR</name>
<dbReference type="GO" id="GO:0005737">
    <property type="term" value="C:cytoplasm"/>
    <property type="evidence" value="ECO:0007669"/>
    <property type="project" value="TreeGrafter"/>
</dbReference>